<evidence type="ECO:0000256" key="5">
    <source>
        <dbReference type="ARBA" id="ARBA00023125"/>
    </source>
</evidence>
<dbReference type="PANTHER" id="PTHR30455:SF2">
    <property type="entry name" value="TRANSCRIPTIONAL REPRESSOR NRDR"/>
    <property type="match status" value="1"/>
</dbReference>
<keyword evidence="11" id="KW-1185">Reference proteome</keyword>
<dbReference type="Pfam" id="PF03477">
    <property type="entry name" value="ATP-cone"/>
    <property type="match status" value="1"/>
</dbReference>
<dbReference type="AlphaFoldDB" id="A0A3N0AC73"/>
<dbReference type="GeneID" id="93355810"/>
<dbReference type="GO" id="GO:0005524">
    <property type="term" value="F:ATP binding"/>
    <property type="evidence" value="ECO:0007669"/>
    <property type="project" value="UniProtKB-UniRule"/>
</dbReference>
<dbReference type="Proteomes" id="UP000309454">
    <property type="component" value="Unassembled WGS sequence"/>
</dbReference>
<feature type="domain" description="ATP-cone" evidence="8">
    <location>
        <begin position="49"/>
        <end position="139"/>
    </location>
</feature>
<reference evidence="9 12" key="2">
    <citation type="submission" date="2020-08" db="EMBL/GenBank/DDBJ databases">
        <title>Sequencing the genomes of 1000 actinobacteria strains.</title>
        <authorList>
            <person name="Klenk H.-P."/>
        </authorList>
    </citation>
    <scope>NUCLEOTIDE SEQUENCE [LARGE SCALE GENOMIC DNA]</scope>
    <source>
        <strain evidence="9 12">DSM 22242</strain>
    </source>
</reference>
<dbReference type="PANTHER" id="PTHR30455">
    <property type="entry name" value="TRANSCRIPTIONAL REPRESSOR NRDR"/>
    <property type="match status" value="1"/>
</dbReference>
<accession>A0A3N0AC73</accession>
<comment type="cofactor">
    <cofactor evidence="7">
        <name>Zn(2+)</name>
        <dbReference type="ChEBI" id="CHEBI:29105"/>
    </cofactor>
    <text evidence="7">Binds 1 zinc ion.</text>
</comment>
<dbReference type="EMBL" id="JACHYA010000001">
    <property type="protein sequence ID" value="MBB3170662.1"/>
    <property type="molecule type" value="Genomic_DNA"/>
</dbReference>
<proteinExistence type="inferred from homology"/>
<dbReference type="NCBIfam" id="TIGR00244">
    <property type="entry name" value="transcriptional regulator NrdR"/>
    <property type="match status" value="1"/>
</dbReference>
<dbReference type="InterPro" id="IPR005144">
    <property type="entry name" value="ATP-cone_dom"/>
</dbReference>
<dbReference type="Pfam" id="PF22811">
    <property type="entry name" value="Zn_ribbon_NrdR"/>
    <property type="match status" value="1"/>
</dbReference>
<evidence type="ECO:0000259" key="8">
    <source>
        <dbReference type="PROSITE" id="PS51161"/>
    </source>
</evidence>
<keyword evidence="7" id="KW-0862">Zinc</keyword>
<sequence>MRCPSCSFPDTKVVDSRSAEDGAAIRRRRECLSCGFRFTTYERIGEAPLIVIKRDGSSEVFDHEKLLRGLLSACTKRPVSHDQLEALINSIEIDLAASQQREITSSELGNKVMAKLSSIDEVAYIRFMSVYKDFGSVDEFASALKDIS</sequence>
<dbReference type="GO" id="GO:0008270">
    <property type="term" value="F:zinc ion binding"/>
    <property type="evidence" value="ECO:0007669"/>
    <property type="project" value="UniProtKB-UniRule"/>
</dbReference>
<keyword evidence="2 7" id="KW-0547">Nucleotide-binding</keyword>
<evidence type="ECO:0000256" key="2">
    <source>
        <dbReference type="ARBA" id="ARBA00022741"/>
    </source>
</evidence>
<dbReference type="InterPro" id="IPR055173">
    <property type="entry name" value="NrdR-like_N"/>
</dbReference>
<keyword evidence="4 7" id="KW-0805">Transcription regulation</keyword>
<name>A0A3N0AC73_9ACTN</name>
<evidence type="ECO:0000313" key="12">
    <source>
        <dbReference type="Proteomes" id="UP000530850"/>
    </source>
</evidence>
<dbReference type="RefSeq" id="WP_123184511.1">
    <property type="nucleotide sequence ID" value="NZ_CANPEU010000001.1"/>
</dbReference>
<keyword evidence="1 7" id="KW-0678">Repressor</keyword>
<dbReference type="PROSITE" id="PS51161">
    <property type="entry name" value="ATP_CONE"/>
    <property type="match status" value="1"/>
</dbReference>
<keyword evidence="5 7" id="KW-0238">DNA-binding</keyword>
<dbReference type="HAMAP" id="MF_00440">
    <property type="entry name" value="NrdR"/>
    <property type="match status" value="1"/>
</dbReference>
<evidence type="ECO:0000256" key="6">
    <source>
        <dbReference type="ARBA" id="ARBA00023163"/>
    </source>
</evidence>
<comment type="function">
    <text evidence="7">Negatively regulates transcription of bacterial ribonucleotide reductase nrd genes and operons by binding to NrdR-boxes.</text>
</comment>
<keyword evidence="6 7" id="KW-0804">Transcription</keyword>
<dbReference type="OrthoDB" id="9807461at2"/>
<gene>
    <name evidence="7 10" type="primary">nrdR</name>
    <name evidence="10" type="ORF">E5982_00530</name>
    <name evidence="9" type="ORF">FHR31_000442</name>
</gene>
<keyword evidence="7" id="KW-0479">Metal-binding</keyword>
<evidence type="ECO:0000313" key="9">
    <source>
        <dbReference type="EMBL" id="MBB3170662.1"/>
    </source>
</evidence>
<dbReference type="EMBL" id="SSTM01000001">
    <property type="protein sequence ID" value="TJW12131.1"/>
    <property type="molecule type" value="Genomic_DNA"/>
</dbReference>
<evidence type="ECO:0000256" key="4">
    <source>
        <dbReference type="ARBA" id="ARBA00023015"/>
    </source>
</evidence>
<evidence type="ECO:0000256" key="1">
    <source>
        <dbReference type="ARBA" id="ARBA00022491"/>
    </source>
</evidence>
<keyword evidence="7" id="KW-0863">Zinc-finger</keyword>
<evidence type="ECO:0000256" key="7">
    <source>
        <dbReference type="HAMAP-Rule" id="MF_00440"/>
    </source>
</evidence>
<dbReference type="InterPro" id="IPR003796">
    <property type="entry name" value="RNR_NrdR-like"/>
</dbReference>
<dbReference type="GO" id="GO:0003677">
    <property type="term" value="F:DNA binding"/>
    <property type="evidence" value="ECO:0007669"/>
    <property type="project" value="UniProtKB-KW"/>
</dbReference>
<keyword evidence="3 7" id="KW-0067">ATP-binding</keyword>
<comment type="caution">
    <text evidence="9">The sequence shown here is derived from an EMBL/GenBank/DDBJ whole genome shotgun (WGS) entry which is preliminary data.</text>
</comment>
<comment type="similarity">
    <text evidence="7">Belongs to the NrdR family.</text>
</comment>
<dbReference type="Proteomes" id="UP000530850">
    <property type="component" value="Unassembled WGS sequence"/>
</dbReference>
<feature type="zinc finger region" evidence="7">
    <location>
        <begin position="3"/>
        <end position="34"/>
    </location>
</feature>
<organism evidence="9 12">
    <name type="scientific">Parvibacter caecicola</name>
    <dbReference type="NCBI Taxonomy" id="747645"/>
    <lineage>
        <taxon>Bacteria</taxon>
        <taxon>Bacillati</taxon>
        <taxon>Actinomycetota</taxon>
        <taxon>Coriobacteriia</taxon>
        <taxon>Coriobacteriales</taxon>
        <taxon>Coriobacteriaceae</taxon>
        <taxon>Parvibacter</taxon>
    </lineage>
</organism>
<evidence type="ECO:0000313" key="11">
    <source>
        <dbReference type="Proteomes" id="UP000309454"/>
    </source>
</evidence>
<dbReference type="GO" id="GO:0045892">
    <property type="term" value="P:negative regulation of DNA-templated transcription"/>
    <property type="evidence" value="ECO:0007669"/>
    <property type="project" value="UniProtKB-UniRule"/>
</dbReference>
<evidence type="ECO:0000256" key="3">
    <source>
        <dbReference type="ARBA" id="ARBA00022840"/>
    </source>
</evidence>
<protein>
    <recommendedName>
        <fullName evidence="7">Transcriptional repressor NrdR</fullName>
    </recommendedName>
</protein>
<reference evidence="10 11" key="1">
    <citation type="submission" date="2019-04" db="EMBL/GenBank/DDBJ databases">
        <title>Microbes associate with the intestines of laboratory mice.</title>
        <authorList>
            <person name="Navarre W."/>
            <person name="Wong E."/>
            <person name="Huang K.C."/>
            <person name="Tropini C."/>
            <person name="Ng K."/>
            <person name="Yu B."/>
        </authorList>
    </citation>
    <scope>NUCLEOTIDE SEQUENCE [LARGE SCALE GENOMIC DNA]</scope>
    <source>
        <strain evidence="10 11">NM48_B13</strain>
    </source>
</reference>
<evidence type="ECO:0000313" key="10">
    <source>
        <dbReference type="EMBL" id="TJW12131.1"/>
    </source>
</evidence>